<reference evidence="2" key="3">
    <citation type="journal article" date="2020" name="Cell Host Microbe">
        <title>Functional and Genomic Variation between Human-Derived Isolates of Lachnospiraceae Reveals Inter- and Intra-Species Diversity.</title>
        <authorList>
            <person name="Sorbara M.T."/>
            <person name="Littmann E.R."/>
            <person name="Fontana E."/>
            <person name="Moody T.U."/>
            <person name="Kohout C.E."/>
            <person name="Gjonbalaj M."/>
            <person name="Eaton V."/>
            <person name="Seok R."/>
            <person name="Leiner I.M."/>
            <person name="Pamer E.G."/>
        </authorList>
    </citation>
    <scope>NUCLEOTIDE SEQUENCE</scope>
    <source>
        <strain evidence="2">MSK.17.79</strain>
    </source>
</reference>
<accession>A0A5S4VTN9</accession>
<reference evidence="3 4" key="1">
    <citation type="submission" date="2019-08" db="EMBL/GenBank/DDBJ databases">
        <authorList>
            <person name="Duncan S."/>
            <person name="Walker A."/>
        </authorList>
    </citation>
    <scope>NUCLEOTIDE SEQUENCE [LARGE SCALE GENOMIC DNA]</scope>
    <source>
        <strain evidence="3 4">T3WBe13</strain>
    </source>
</reference>
<organism evidence="3 4">
    <name type="scientific">Agathobacter rectalis</name>
    <dbReference type="NCBI Taxonomy" id="39491"/>
    <lineage>
        <taxon>Bacteria</taxon>
        <taxon>Bacillati</taxon>
        <taxon>Bacillota</taxon>
        <taxon>Clostridia</taxon>
        <taxon>Lachnospirales</taxon>
        <taxon>Lachnospiraceae</taxon>
        <taxon>Agathobacter</taxon>
    </lineage>
</organism>
<dbReference type="EMBL" id="JAAILW010000013">
    <property type="protein sequence ID" value="NSC27312.1"/>
    <property type="molecule type" value="Genomic_DNA"/>
</dbReference>
<dbReference type="SMART" id="SM00530">
    <property type="entry name" value="HTH_XRE"/>
    <property type="match status" value="1"/>
</dbReference>
<dbReference type="Proteomes" id="UP000324327">
    <property type="component" value="Unassembled WGS sequence"/>
</dbReference>
<dbReference type="SUPFAM" id="SSF47413">
    <property type="entry name" value="lambda repressor-like DNA-binding domains"/>
    <property type="match status" value="1"/>
</dbReference>
<protein>
    <submittedName>
        <fullName evidence="3">Helix-turn-helix domain-containing protein</fullName>
    </submittedName>
</protein>
<evidence type="ECO:0000313" key="3">
    <source>
        <dbReference type="EMBL" id="TYL60982.1"/>
    </source>
</evidence>
<dbReference type="GO" id="GO:0003677">
    <property type="term" value="F:DNA binding"/>
    <property type="evidence" value="ECO:0007669"/>
    <property type="project" value="InterPro"/>
</dbReference>
<dbReference type="InterPro" id="IPR010982">
    <property type="entry name" value="Lambda_DNA-bd_dom_sf"/>
</dbReference>
<evidence type="ECO:0000313" key="4">
    <source>
        <dbReference type="Proteomes" id="UP000324327"/>
    </source>
</evidence>
<dbReference type="PROSITE" id="PS50943">
    <property type="entry name" value="HTH_CROC1"/>
    <property type="match status" value="1"/>
</dbReference>
<dbReference type="Proteomes" id="UP001193670">
    <property type="component" value="Unassembled WGS sequence"/>
</dbReference>
<dbReference type="EMBL" id="VSTF01000003">
    <property type="protein sequence ID" value="TYL60982.1"/>
    <property type="molecule type" value="Genomic_DNA"/>
</dbReference>
<dbReference type="GeneID" id="41356777"/>
<dbReference type="RefSeq" id="WP_012744505.1">
    <property type="nucleotide sequence ID" value="NZ_JAAILW010000013.1"/>
</dbReference>
<reference evidence="3 4" key="2">
    <citation type="submission" date="2019-09" db="EMBL/GenBank/DDBJ databases">
        <title>Strain-level analysis of Eubacterium rectale using genomes from metagenomes.</title>
        <authorList>
            <person name="Karcher N."/>
            <person name="Segata N."/>
        </authorList>
    </citation>
    <scope>NUCLEOTIDE SEQUENCE [LARGE SCALE GENOMIC DNA]</scope>
    <source>
        <strain evidence="3 4">T3WBe13</strain>
    </source>
</reference>
<reference evidence="2" key="4">
    <citation type="submission" date="2020-02" db="EMBL/GenBank/DDBJ databases">
        <authorList>
            <person name="Littmann E."/>
            <person name="Sorbara M."/>
        </authorList>
    </citation>
    <scope>NUCLEOTIDE SEQUENCE</scope>
    <source>
        <strain evidence="2">MSK.17.79</strain>
    </source>
</reference>
<proteinExistence type="predicted"/>
<dbReference type="Pfam" id="PF13443">
    <property type="entry name" value="HTH_26"/>
    <property type="match status" value="1"/>
</dbReference>
<sequence>MSTFAKALTYYLAVKGKTQQDLINDLHYSSSTVSQWCTGKNTPRMDRIEAVATYLGIDATDLLRDPEIFSQEKFSTDPALISKILESKPSLYDLFKLSISLSDKDLELLKGLAQRINELQNLKEE</sequence>
<evidence type="ECO:0000313" key="2">
    <source>
        <dbReference type="EMBL" id="NSC27312.1"/>
    </source>
</evidence>
<gene>
    <name evidence="3" type="ORF">FYL31_05010</name>
    <name evidence="2" type="ORF">G4319_08110</name>
</gene>
<feature type="domain" description="HTH cro/C1-type" evidence="1">
    <location>
        <begin position="15"/>
        <end position="62"/>
    </location>
</feature>
<comment type="caution">
    <text evidence="3">The sequence shown here is derived from an EMBL/GenBank/DDBJ whole genome shotgun (WGS) entry which is preliminary data.</text>
</comment>
<dbReference type="AlphaFoldDB" id="A0A5S4VTN9"/>
<evidence type="ECO:0000259" key="1">
    <source>
        <dbReference type="PROSITE" id="PS50943"/>
    </source>
</evidence>
<name>A0A5S4VTN9_9FIRM</name>
<dbReference type="CDD" id="cd00093">
    <property type="entry name" value="HTH_XRE"/>
    <property type="match status" value="1"/>
</dbReference>
<dbReference type="InterPro" id="IPR001387">
    <property type="entry name" value="Cro/C1-type_HTH"/>
</dbReference>
<dbReference type="Gene3D" id="1.10.260.40">
    <property type="entry name" value="lambda repressor-like DNA-binding domains"/>
    <property type="match status" value="1"/>
</dbReference>